<accession>A0ABY6GEN9</accession>
<dbReference type="Gene3D" id="3.40.50.1820">
    <property type="entry name" value="alpha/beta hydrolase"/>
    <property type="match status" value="2"/>
</dbReference>
<evidence type="ECO:0000256" key="8">
    <source>
        <dbReference type="SAM" id="SignalP"/>
    </source>
</evidence>
<evidence type="ECO:0000313" key="9">
    <source>
        <dbReference type="EMBL" id="UYG53454.1"/>
    </source>
</evidence>
<evidence type="ECO:0000256" key="3">
    <source>
        <dbReference type="ARBA" id="ARBA00022723"/>
    </source>
</evidence>
<feature type="signal peptide" evidence="8">
    <location>
        <begin position="1"/>
        <end position="21"/>
    </location>
</feature>
<dbReference type="PANTHER" id="PTHR33938:SF15">
    <property type="entry name" value="FERULOYL ESTERASE B-RELATED"/>
    <property type="match status" value="1"/>
</dbReference>
<evidence type="ECO:0000256" key="7">
    <source>
        <dbReference type="ARBA" id="ARBA00023157"/>
    </source>
</evidence>
<dbReference type="PANTHER" id="PTHR33938">
    <property type="entry name" value="FERULOYL ESTERASE B-RELATED"/>
    <property type="match status" value="1"/>
</dbReference>
<protein>
    <submittedName>
        <fullName evidence="9">Tannase/feruloyl esterase family alpha/beta hydrolase</fullName>
    </submittedName>
</protein>
<keyword evidence="4 8" id="KW-0732">Signal</keyword>
<evidence type="ECO:0000256" key="5">
    <source>
        <dbReference type="ARBA" id="ARBA00022801"/>
    </source>
</evidence>
<proteinExistence type="inferred from homology"/>
<evidence type="ECO:0000256" key="1">
    <source>
        <dbReference type="ARBA" id="ARBA00006249"/>
    </source>
</evidence>
<keyword evidence="3" id="KW-0479">Metal-binding</keyword>
<keyword evidence="10" id="KW-1185">Reference proteome</keyword>
<keyword evidence="6" id="KW-0106">Calcium</keyword>
<keyword evidence="2" id="KW-0719">Serine esterase</keyword>
<geneLocation type="plasmid" evidence="9 10">
    <name>unnamed1</name>
</geneLocation>
<dbReference type="RefSeq" id="WP_231043680.1">
    <property type="nucleotide sequence ID" value="NZ_CP106882.1"/>
</dbReference>
<keyword evidence="9" id="KW-0614">Plasmid</keyword>
<dbReference type="Pfam" id="PF07519">
    <property type="entry name" value="Tannase"/>
    <property type="match status" value="1"/>
</dbReference>
<dbReference type="InterPro" id="IPR011118">
    <property type="entry name" value="Tannase/feruloyl_esterase"/>
</dbReference>
<keyword evidence="5 9" id="KW-0378">Hydrolase</keyword>
<dbReference type="EMBL" id="CP106882">
    <property type="protein sequence ID" value="UYG53454.1"/>
    <property type="molecule type" value="Genomic_DNA"/>
</dbReference>
<name>A0ABY6GEN9_9BURK</name>
<dbReference type="Proteomes" id="UP001162800">
    <property type="component" value="Plasmid unnamed1"/>
</dbReference>
<sequence>MRQPQRPPRPFILLLSLSASAVLVACGGNGGEDPPMAQPLGCADLNGMAIAATSIGLPTTGAVVTAATQVAAAGATPDFCRVSAAISPVDPAAPKIMMQMALPTTWNGKAMMFGGGGYNGIQPSVTGNVPAGPTAQATPLGRGYATFASDSGHQAGALGSQDGSFGVNDEALRNFAGDALKKTRDVAMAVINARYAAGNPTKAYFAGGSTGGREALAVAQRWPQDWDGVIALYPAGAAASLDLQFGRITRALAQPGAYPNAAKRKQLYDASLQACDGLDGVVDGLVSDIRSCNRSFDPMTATVNGAALRCAGGLDTGDSCLSDAQIAAFNVINTPITFGYALASGETQYPGFNTWGTDFGMPHPSPLQATVSFLALSSAQPASPMPNGAPYGSIFWDQWVRFFVTRDPNFNALTLDPQNPGRWQERISALSALQDVNKTDLTAFQSKGGKVLIAHGTGDALVSTRATAQYVERVRATMGQARADSFLRYYEIPGYGHAVSTVFNAAWDSLSTLENWVEKGTLPPSQTVADTAGVPGRTRPLCDYPAYPRYNGSGDINVAASFSCSTQ</sequence>
<evidence type="ECO:0000313" key="10">
    <source>
        <dbReference type="Proteomes" id="UP001162800"/>
    </source>
</evidence>
<reference evidence="9" key="1">
    <citation type="submission" date="2022-09" db="EMBL/GenBank/DDBJ databases">
        <title>The complete genome of Acidovorax sp. 5MLIR.</title>
        <authorList>
            <person name="Liu L."/>
            <person name="Yue J."/>
            <person name="Yang F."/>
            <person name="Yuan J."/>
            <person name="Li L."/>
        </authorList>
    </citation>
    <scope>NUCLEOTIDE SEQUENCE</scope>
    <source>
        <strain evidence="9">5MLIR</strain>
        <plasmid evidence="9">unnamed1</plasmid>
    </source>
</reference>
<feature type="chain" id="PRO_5046604632" evidence="8">
    <location>
        <begin position="22"/>
        <end position="567"/>
    </location>
</feature>
<dbReference type="PROSITE" id="PS51257">
    <property type="entry name" value="PROKAR_LIPOPROTEIN"/>
    <property type="match status" value="1"/>
</dbReference>
<keyword evidence="7" id="KW-1015">Disulfide bond</keyword>
<gene>
    <name evidence="9" type="ORF">M9799_18965</name>
</gene>
<dbReference type="GO" id="GO:0016787">
    <property type="term" value="F:hydrolase activity"/>
    <property type="evidence" value="ECO:0007669"/>
    <property type="project" value="UniProtKB-KW"/>
</dbReference>
<evidence type="ECO:0000256" key="4">
    <source>
        <dbReference type="ARBA" id="ARBA00022729"/>
    </source>
</evidence>
<comment type="similarity">
    <text evidence="1">Belongs to the tannase family.</text>
</comment>
<dbReference type="SUPFAM" id="SSF53474">
    <property type="entry name" value="alpha/beta-Hydrolases"/>
    <property type="match status" value="2"/>
</dbReference>
<dbReference type="InterPro" id="IPR029058">
    <property type="entry name" value="AB_hydrolase_fold"/>
</dbReference>
<organism evidence="9 10">
    <name type="scientific">Comamonas endophytica</name>
    <dbReference type="NCBI Taxonomy" id="2949090"/>
    <lineage>
        <taxon>Bacteria</taxon>
        <taxon>Pseudomonadati</taxon>
        <taxon>Pseudomonadota</taxon>
        <taxon>Betaproteobacteria</taxon>
        <taxon>Burkholderiales</taxon>
        <taxon>Comamonadaceae</taxon>
        <taxon>Comamonas</taxon>
    </lineage>
</organism>
<evidence type="ECO:0000256" key="6">
    <source>
        <dbReference type="ARBA" id="ARBA00022837"/>
    </source>
</evidence>
<evidence type="ECO:0000256" key="2">
    <source>
        <dbReference type="ARBA" id="ARBA00022487"/>
    </source>
</evidence>